<reference evidence="2" key="2">
    <citation type="submission" date="2015-06" db="UniProtKB">
        <authorList>
            <consortium name="EnsemblPlants"/>
        </authorList>
    </citation>
    <scope>IDENTIFICATION</scope>
    <source>
        <strain evidence="2">DM1-3 516 R44</strain>
    </source>
</reference>
<organism evidence="2 3">
    <name type="scientific">Solanum tuberosum</name>
    <name type="common">Potato</name>
    <dbReference type="NCBI Taxonomy" id="4113"/>
    <lineage>
        <taxon>Eukaryota</taxon>
        <taxon>Viridiplantae</taxon>
        <taxon>Streptophyta</taxon>
        <taxon>Embryophyta</taxon>
        <taxon>Tracheophyta</taxon>
        <taxon>Spermatophyta</taxon>
        <taxon>Magnoliopsida</taxon>
        <taxon>eudicotyledons</taxon>
        <taxon>Gunneridae</taxon>
        <taxon>Pentapetalae</taxon>
        <taxon>asterids</taxon>
        <taxon>lamiids</taxon>
        <taxon>Solanales</taxon>
        <taxon>Solanaceae</taxon>
        <taxon>Solanoideae</taxon>
        <taxon>Solaneae</taxon>
        <taxon>Solanum</taxon>
    </lineage>
</organism>
<keyword evidence="3" id="KW-1185">Reference proteome</keyword>
<protein>
    <submittedName>
        <fullName evidence="2">Uncharacterized protein</fullName>
    </submittedName>
</protein>
<accession>M1DTI9</accession>
<dbReference type="Proteomes" id="UP000011115">
    <property type="component" value="Unassembled WGS sequence"/>
</dbReference>
<reference evidence="3" key="1">
    <citation type="journal article" date="2011" name="Nature">
        <title>Genome sequence and analysis of the tuber crop potato.</title>
        <authorList>
            <consortium name="The Potato Genome Sequencing Consortium"/>
        </authorList>
    </citation>
    <scope>NUCLEOTIDE SEQUENCE [LARGE SCALE GENOMIC DNA]</scope>
    <source>
        <strain evidence="3">cv. DM1-3 516 R44</strain>
    </source>
</reference>
<proteinExistence type="predicted"/>
<evidence type="ECO:0000256" key="1">
    <source>
        <dbReference type="SAM" id="MobiDB-lite"/>
    </source>
</evidence>
<feature type="region of interest" description="Disordered" evidence="1">
    <location>
        <begin position="52"/>
        <end position="79"/>
    </location>
</feature>
<dbReference type="Gramene" id="PGSC0003DMT400094157">
    <property type="protein sequence ID" value="PGSC0003DMT400094157"/>
    <property type="gene ID" value="PGSC0003DMG400043728"/>
</dbReference>
<dbReference type="PaxDb" id="4113-PGSC0003DMT400094157"/>
<evidence type="ECO:0000313" key="3">
    <source>
        <dbReference type="Proteomes" id="UP000011115"/>
    </source>
</evidence>
<evidence type="ECO:0000313" key="2">
    <source>
        <dbReference type="EnsemblPlants" id="PGSC0003DMT400094157"/>
    </source>
</evidence>
<dbReference type="HOGENOM" id="CLU_190259_0_0_1"/>
<name>M1DTI9_SOLTU</name>
<dbReference type="InParanoid" id="M1DTI9"/>
<dbReference type="EnsemblPlants" id="PGSC0003DMT400094157">
    <property type="protein sequence ID" value="PGSC0003DMT400094157"/>
    <property type="gene ID" value="PGSC0003DMG400043728"/>
</dbReference>
<sequence>MEFISFIKDVAFRGVTKRSSRHIAEKVGDPDPDRHWTPDNFTLKSVKFGEPRKLLANGRPGRRSRSNPPFGPPHQLRIL</sequence>
<dbReference type="AlphaFoldDB" id="M1DTI9"/>